<dbReference type="InterPro" id="IPR035127">
    <property type="entry name" value="SL4P"/>
</dbReference>
<feature type="non-terminal residue" evidence="1">
    <location>
        <position position="105"/>
    </location>
</feature>
<accession>A0AAN8II98</accession>
<dbReference type="Pfam" id="PF17618">
    <property type="entry name" value="SL4P"/>
    <property type="match status" value="1"/>
</dbReference>
<name>A0AAN8II98_TRICO</name>
<dbReference type="AlphaFoldDB" id="A0AAN8II98"/>
<comment type="caution">
    <text evidence="1">The sequence shown here is derived from an EMBL/GenBank/DDBJ whole genome shotgun (WGS) entry which is preliminary data.</text>
</comment>
<dbReference type="EMBL" id="WIXE01014091">
    <property type="protein sequence ID" value="KAK5974566.1"/>
    <property type="molecule type" value="Genomic_DNA"/>
</dbReference>
<sequence>MPVDPSNHTKTITVKLYMNRAPRLNITYNDKQDLFEAFKKKTQELGIPAETVLWIDDDGEPVRLDNATTMMGAANDSPVLRIYACDAANEDETSCSSCDELLLGR</sequence>
<evidence type="ECO:0000313" key="1">
    <source>
        <dbReference type="EMBL" id="KAK5974566.1"/>
    </source>
</evidence>
<protein>
    <submittedName>
        <fullName evidence="1">Uncharacterized protein</fullName>
    </submittedName>
</protein>
<dbReference type="Proteomes" id="UP001331761">
    <property type="component" value="Unassembled WGS sequence"/>
</dbReference>
<keyword evidence="2" id="KW-1185">Reference proteome</keyword>
<proteinExistence type="predicted"/>
<reference evidence="1 2" key="1">
    <citation type="submission" date="2019-10" db="EMBL/GenBank/DDBJ databases">
        <title>Assembly and Annotation for the nematode Trichostrongylus colubriformis.</title>
        <authorList>
            <person name="Martin J."/>
        </authorList>
    </citation>
    <scope>NUCLEOTIDE SEQUENCE [LARGE SCALE GENOMIC DNA]</scope>
    <source>
        <strain evidence="1">G859</strain>
        <tissue evidence="1">Whole worm</tissue>
    </source>
</reference>
<gene>
    <name evidence="1" type="ORF">GCK32_012989</name>
</gene>
<organism evidence="1 2">
    <name type="scientific">Trichostrongylus colubriformis</name>
    <name type="common">Black scour worm</name>
    <dbReference type="NCBI Taxonomy" id="6319"/>
    <lineage>
        <taxon>Eukaryota</taxon>
        <taxon>Metazoa</taxon>
        <taxon>Ecdysozoa</taxon>
        <taxon>Nematoda</taxon>
        <taxon>Chromadorea</taxon>
        <taxon>Rhabditida</taxon>
        <taxon>Rhabditina</taxon>
        <taxon>Rhabditomorpha</taxon>
        <taxon>Strongyloidea</taxon>
        <taxon>Trichostrongylidae</taxon>
        <taxon>Trichostrongylus</taxon>
    </lineage>
</organism>
<evidence type="ECO:0000313" key="2">
    <source>
        <dbReference type="Proteomes" id="UP001331761"/>
    </source>
</evidence>